<reference evidence="2" key="1">
    <citation type="submission" date="2018-06" db="EMBL/GenBank/DDBJ databases">
        <title>Description of Blautia argi sp. nov., a new anaerobic isolated from dog feces.</title>
        <authorList>
            <person name="Chang Y.-H."/>
            <person name="Paek J."/>
            <person name="Shin Y."/>
        </authorList>
    </citation>
    <scope>NUCLEOTIDE SEQUENCE [LARGE SCALE GENOMIC DNA]</scope>
    <source>
        <strain evidence="2">KCTC 15426</strain>
    </source>
</reference>
<name>A0A2Z4UEJ8_9FIRM</name>
<organism evidence="1 2">
    <name type="scientific">Blautia argi</name>
    <dbReference type="NCBI Taxonomy" id="1912897"/>
    <lineage>
        <taxon>Bacteria</taxon>
        <taxon>Bacillati</taxon>
        <taxon>Bacillota</taxon>
        <taxon>Clostridia</taxon>
        <taxon>Lachnospirales</taxon>
        <taxon>Lachnospiraceae</taxon>
        <taxon>Blautia</taxon>
    </lineage>
</organism>
<keyword evidence="2" id="KW-1185">Reference proteome</keyword>
<dbReference type="OrthoDB" id="1971548at2"/>
<proteinExistence type="predicted"/>
<sequence length="86" mass="9943">MSKEIFTVYHCKACNKIEVSQYITKEQMEELGLTEEELKPICPFTGSSDLEELGQLAENELRHFAYTDVEGVKKYLKEKENQAPKL</sequence>
<dbReference type="AlphaFoldDB" id="A0A2Z4UEJ8"/>
<protein>
    <submittedName>
        <fullName evidence="1">Toxin PIN</fullName>
    </submittedName>
</protein>
<gene>
    <name evidence="1" type="ORF">DQQ01_04570</name>
</gene>
<evidence type="ECO:0000313" key="1">
    <source>
        <dbReference type="EMBL" id="AWY99387.1"/>
    </source>
</evidence>
<dbReference type="KEGG" id="blau:DQQ01_04570"/>
<evidence type="ECO:0000313" key="2">
    <source>
        <dbReference type="Proteomes" id="UP000250003"/>
    </source>
</evidence>
<dbReference type="Proteomes" id="UP000250003">
    <property type="component" value="Chromosome"/>
</dbReference>
<accession>A0A2Z4UEJ8</accession>
<dbReference type="EMBL" id="CP030280">
    <property type="protein sequence ID" value="AWY99387.1"/>
    <property type="molecule type" value="Genomic_DNA"/>
</dbReference>